<feature type="transmembrane region" description="Helical" evidence="10">
    <location>
        <begin position="116"/>
        <end position="133"/>
    </location>
</feature>
<evidence type="ECO:0000256" key="9">
    <source>
        <dbReference type="ARBA" id="ARBA00031636"/>
    </source>
</evidence>
<feature type="transmembrane region" description="Helical" evidence="10">
    <location>
        <begin position="192"/>
        <end position="215"/>
    </location>
</feature>
<feature type="transmembrane region" description="Helical" evidence="10">
    <location>
        <begin position="412"/>
        <end position="431"/>
    </location>
</feature>
<keyword evidence="6 10" id="KW-1133">Transmembrane helix</keyword>
<reference evidence="11 12" key="1">
    <citation type="journal article" date="2019" name="Int. J. Syst. Evol. Microbiol.">
        <title>The Global Catalogue of Microorganisms (GCM) 10K type strain sequencing project: providing services to taxonomists for standard genome sequencing and annotation.</title>
        <authorList>
            <consortium name="The Broad Institute Genomics Platform"/>
            <consortium name="The Broad Institute Genome Sequencing Center for Infectious Disease"/>
            <person name="Wu L."/>
            <person name="Ma J."/>
        </authorList>
    </citation>
    <scope>NUCLEOTIDE SEQUENCE [LARGE SCALE GENOMIC DNA]</scope>
    <source>
        <strain evidence="11 12">JCM 17504</strain>
    </source>
</reference>
<evidence type="ECO:0000256" key="3">
    <source>
        <dbReference type="ARBA" id="ARBA00022449"/>
    </source>
</evidence>
<dbReference type="EMBL" id="BAABKX010000013">
    <property type="protein sequence ID" value="GAA5053618.1"/>
    <property type="molecule type" value="Genomic_DNA"/>
</dbReference>
<dbReference type="PANTHER" id="PTHR43298">
    <property type="entry name" value="MULTIDRUG RESISTANCE PROTEIN NORM-RELATED"/>
    <property type="match status" value="1"/>
</dbReference>
<dbReference type="PIRSF" id="PIRSF006603">
    <property type="entry name" value="DinF"/>
    <property type="match status" value="1"/>
</dbReference>
<evidence type="ECO:0000313" key="12">
    <source>
        <dbReference type="Proteomes" id="UP001501729"/>
    </source>
</evidence>
<dbReference type="GeneID" id="68616839"/>
<organism evidence="11 12">
    <name type="scientific">Haladaptatus pallidirubidus</name>
    <dbReference type="NCBI Taxonomy" id="1008152"/>
    <lineage>
        <taxon>Archaea</taxon>
        <taxon>Methanobacteriati</taxon>
        <taxon>Methanobacteriota</taxon>
        <taxon>Stenosarchaea group</taxon>
        <taxon>Halobacteria</taxon>
        <taxon>Halobacteriales</taxon>
        <taxon>Haladaptataceae</taxon>
        <taxon>Haladaptatus</taxon>
    </lineage>
</organism>
<feature type="transmembrane region" description="Helical" evidence="10">
    <location>
        <begin position="283"/>
        <end position="304"/>
    </location>
</feature>
<gene>
    <name evidence="11" type="ORF">GCM10025751_31100</name>
</gene>
<dbReference type="GO" id="GO:0015297">
    <property type="term" value="F:antiporter activity"/>
    <property type="evidence" value="ECO:0007669"/>
    <property type="project" value="UniProtKB-KW"/>
</dbReference>
<dbReference type="InterPro" id="IPR050222">
    <property type="entry name" value="MATE_MdtK"/>
</dbReference>
<dbReference type="InterPro" id="IPR048279">
    <property type="entry name" value="MdtK-like"/>
</dbReference>
<name>A0AAV3UK19_9EURY</name>
<protein>
    <recommendedName>
        <fullName evidence="9">Multidrug-efflux transporter</fullName>
    </recommendedName>
</protein>
<evidence type="ECO:0000256" key="7">
    <source>
        <dbReference type="ARBA" id="ARBA00023065"/>
    </source>
</evidence>
<evidence type="ECO:0000256" key="2">
    <source>
        <dbReference type="ARBA" id="ARBA00022448"/>
    </source>
</evidence>
<dbReference type="Pfam" id="PF01554">
    <property type="entry name" value="MatE"/>
    <property type="match status" value="2"/>
</dbReference>
<feature type="transmembrane region" description="Helical" evidence="10">
    <location>
        <begin position="342"/>
        <end position="361"/>
    </location>
</feature>
<dbReference type="InterPro" id="IPR002528">
    <property type="entry name" value="MATE_fam"/>
</dbReference>
<keyword evidence="8 10" id="KW-0472">Membrane</keyword>
<dbReference type="Proteomes" id="UP001501729">
    <property type="component" value="Unassembled WGS sequence"/>
</dbReference>
<keyword evidence="4" id="KW-1003">Cell membrane</keyword>
<evidence type="ECO:0000313" key="11">
    <source>
        <dbReference type="EMBL" id="GAA5053618.1"/>
    </source>
</evidence>
<dbReference type="AlphaFoldDB" id="A0AAV3UK19"/>
<evidence type="ECO:0000256" key="8">
    <source>
        <dbReference type="ARBA" id="ARBA00023136"/>
    </source>
</evidence>
<proteinExistence type="predicted"/>
<evidence type="ECO:0000256" key="6">
    <source>
        <dbReference type="ARBA" id="ARBA00022989"/>
    </source>
</evidence>
<keyword evidence="5 10" id="KW-0812">Transmembrane</keyword>
<keyword evidence="2" id="KW-0813">Transport</keyword>
<evidence type="ECO:0000256" key="4">
    <source>
        <dbReference type="ARBA" id="ARBA00022475"/>
    </source>
</evidence>
<dbReference type="NCBIfam" id="TIGR00797">
    <property type="entry name" value="matE"/>
    <property type="match status" value="1"/>
</dbReference>
<keyword evidence="7" id="KW-0406">Ion transport</keyword>
<dbReference type="GO" id="GO:0006811">
    <property type="term" value="P:monoatomic ion transport"/>
    <property type="evidence" value="ECO:0007669"/>
    <property type="project" value="UniProtKB-KW"/>
</dbReference>
<keyword evidence="3" id="KW-0050">Antiport</keyword>
<comment type="subcellular location">
    <subcellularLocation>
        <location evidence="1">Cell membrane</location>
        <topology evidence="1">Multi-pass membrane protein</topology>
    </subcellularLocation>
</comment>
<feature type="transmembrane region" description="Helical" evidence="10">
    <location>
        <begin position="437"/>
        <end position="459"/>
    </location>
</feature>
<evidence type="ECO:0000256" key="10">
    <source>
        <dbReference type="SAM" id="Phobius"/>
    </source>
</evidence>
<dbReference type="RefSeq" id="WP_227778107.1">
    <property type="nucleotide sequence ID" value="NZ_BAABKX010000013.1"/>
</dbReference>
<sequence length="478" mass="50382">MELKSYNPVRGVLLQVGHLLVALNLIDEHRVYHATRLAWPRIITGVARMSKSAADIAMVGVAVGPAAIAGIGFASPFWGLAFSFGGGIADGTIGLISQRFSANRYDELNRIVKTSTFLAVAITIPLALLLWFLPHTLISLVGSDSLAIEYGATYLRVVALGIPFAAANLIGSRTLVGADNARIPMLLRAGGAVLNISINAVLIFGLGFGVLGAAIGTVVSTALVTIFFAWGFTVGTLPLIGAFPVTITLDDTHVDQALMQQITDIGTPLVLTNLARTGGQLPLIAIVGLFGPNVVAAFVIALRIRALMDTPGWGLSLASSSLVGQALGTGAEQKAEGYARDVFRFTVSVYVLIAIVVALFSHPISQVFVNDPAVLPIVKNLIYATCVSVVFYGVIGSATGPLRAGGDTRWPFYGQTLGLYLFALPVAYLGATTSVGLIALSLTLIVETGIPAIVTYYRFDGGHWKRISRSYRPTTAND</sequence>
<comment type="caution">
    <text evidence="11">The sequence shown here is derived from an EMBL/GenBank/DDBJ whole genome shotgun (WGS) entry which is preliminary data.</text>
</comment>
<feature type="transmembrane region" description="Helical" evidence="10">
    <location>
        <begin position="381"/>
        <end position="400"/>
    </location>
</feature>
<evidence type="ECO:0000256" key="1">
    <source>
        <dbReference type="ARBA" id="ARBA00004651"/>
    </source>
</evidence>
<dbReference type="PANTHER" id="PTHR43298:SF2">
    <property type="entry name" value="FMN_FAD EXPORTER YEEO-RELATED"/>
    <property type="match status" value="1"/>
</dbReference>
<accession>A0AAV3UK19</accession>
<evidence type="ECO:0000256" key="5">
    <source>
        <dbReference type="ARBA" id="ARBA00022692"/>
    </source>
</evidence>
<feature type="transmembrane region" description="Helical" evidence="10">
    <location>
        <begin position="53"/>
        <end position="71"/>
    </location>
</feature>
<dbReference type="CDD" id="cd13137">
    <property type="entry name" value="MATE_NorM_like"/>
    <property type="match status" value="1"/>
</dbReference>
<feature type="transmembrane region" description="Helical" evidence="10">
    <location>
        <begin position="153"/>
        <end position="171"/>
    </location>
</feature>
<keyword evidence="12" id="KW-1185">Reference proteome</keyword>
<dbReference type="GO" id="GO:0005886">
    <property type="term" value="C:plasma membrane"/>
    <property type="evidence" value="ECO:0007669"/>
    <property type="project" value="UniProtKB-SubCell"/>
</dbReference>
<dbReference type="GO" id="GO:0042910">
    <property type="term" value="F:xenobiotic transmembrane transporter activity"/>
    <property type="evidence" value="ECO:0007669"/>
    <property type="project" value="InterPro"/>
</dbReference>
<feature type="transmembrane region" description="Helical" evidence="10">
    <location>
        <begin position="227"/>
        <end position="249"/>
    </location>
</feature>